<name>A0A1S8LD84_9CLOT</name>
<evidence type="ECO:0000313" key="2">
    <source>
        <dbReference type="Proteomes" id="UP000190951"/>
    </source>
</evidence>
<dbReference type="AlphaFoldDB" id="A0A1S8LD84"/>
<dbReference type="STRING" id="84029.CROST_11470"/>
<dbReference type="RefSeq" id="WP_077834964.1">
    <property type="nucleotide sequence ID" value="NZ_CP096983.1"/>
</dbReference>
<dbReference type="EMBL" id="CP096983">
    <property type="protein sequence ID" value="URZ10963.1"/>
    <property type="molecule type" value="Genomic_DNA"/>
</dbReference>
<gene>
    <name evidence="1" type="ORF">CROST_016790</name>
</gene>
<dbReference type="Proteomes" id="UP000190951">
    <property type="component" value="Chromosome"/>
</dbReference>
<organism evidence="1 2">
    <name type="scientific">Clostridium felsineum</name>
    <dbReference type="NCBI Taxonomy" id="36839"/>
    <lineage>
        <taxon>Bacteria</taxon>
        <taxon>Bacillati</taxon>
        <taxon>Bacillota</taxon>
        <taxon>Clostridia</taxon>
        <taxon>Eubacteriales</taxon>
        <taxon>Clostridiaceae</taxon>
        <taxon>Clostridium</taxon>
    </lineage>
</organism>
<accession>A0A1S8LD84</accession>
<reference evidence="1 2" key="1">
    <citation type="submission" date="2022-04" db="EMBL/GenBank/DDBJ databases">
        <title>Genome sequence of C. roseum typestrain.</title>
        <authorList>
            <person name="Poehlein A."/>
            <person name="Schoch T."/>
            <person name="Duerre P."/>
            <person name="Daniel R."/>
        </authorList>
    </citation>
    <scope>NUCLEOTIDE SEQUENCE [LARGE SCALE GENOMIC DNA]</scope>
    <source>
        <strain evidence="1 2">DSM 7320</strain>
    </source>
</reference>
<sequence length="67" mass="7768">MELCSDKIDTSIDIDEIVYDKTNKGCFTEPDTTVPKFNLRGLIEYSKKKGVKPNQLTEKERNKFLIK</sequence>
<protein>
    <submittedName>
        <fullName evidence="1">Uncharacterized protein</fullName>
    </submittedName>
</protein>
<keyword evidence="2" id="KW-1185">Reference proteome</keyword>
<proteinExistence type="predicted"/>
<evidence type="ECO:0000313" key="1">
    <source>
        <dbReference type="EMBL" id="URZ10963.1"/>
    </source>
</evidence>
<dbReference type="KEGG" id="crw:CROST_016790"/>